<evidence type="ECO:0000313" key="1">
    <source>
        <dbReference type="EMBL" id="KAL2726353.1"/>
    </source>
</evidence>
<comment type="caution">
    <text evidence="1">The sequence shown here is derived from an EMBL/GenBank/DDBJ whole genome shotgun (WGS) entry which is preliminary data.</text>
</comment>
<proteinExistence type="predicted"/>
<accession>A0ABD2B0F3</accession>
<name>A0ABD2B0F3_VESMC</name>
<keyword evidence="2" id="KW-1185">Reference proteome</keyword>
<protein>
    <submittedName>
        <fullName evidence="1">Uncharacterized protein</fullName>
    </submittedName>
</protein>
<reference evidence="1 2" key="1">
    <citation type="journal article" date="2024" name="Ann. Entomol. Soc. Am.">
        <title>Genomic analyses of the southern and eastern yellowjacket wasps (Hymenoptera: Vespidae) reveal evolutionary signatures of social life.</title>
        <authorList>
            <person name="Catto M.A."/>
            <person name="Caine P.B."/>
            <person name="Orr S.E."/>
            <person name="Hunt B.G."/>
            <person name="Goodisman M.A.D."/>
        </authorList>
    </citation>
    <scope>NUCLEOTIDE SEQUENCE [LARGE SCALE GENOMIC DNA]</scope>
    <source>
        <strain evidence="1">232</strain>
        <tissue evidence="1">Head and thorax</tissue>
    </source>
</reference>
<dbReference type="AlphaFoldDB" id="A0ABD2B0F3"/>
<sequence length="710" mass="80628">MGMARRALSNDPCSVFLGATLSEKKIVKKKFFFPLIPLNRYHSAPIGQILIRKIWPCRPRRSLSNDPGPAFVGAIVLEKKIVTEKCFFPLFPLNSYYSVPIGQILIKKYGPGAKSPFQWPGMVFLGAIVSENKIVKEKFFFHLFLSNRYNSAPIGQILIKGIWTCRTRRALSNDPGPVFLGATLSEKKIVKILIRKICACRPRRSLSSDPGPVSIGATLSEKKIVKEKFFFHLPDPDKKIWACRARRALSSDPSPAFVGATVSEKKIVTEKFFFPMFPLNSYNWVPIGQILIKKIWACRARRALSSDPGSASVGAIVSEKKIVTEKYFFSLFPLNRYNSVPIDLDKRIWAHRARRVLSNDPGPVFLCATLSENKIVKEKFFFPLFPLNRYNSAPIGQILIRKICACRPRRLLSNDPGPVFLDLDKKIWACRTRRALSNDSGPAFLGAILSEKKIVKEKFFFPLFLLNHYNSASIGQILIKKYGRDTKCPFQCPGRVFLGAIVSEKKIVKEKKILSKKFFFPLFPLNRYNTAPVGQILFKKIWACRARIALSSDSVRPRISHSNELGPVFLDTILSEKKIVKEKFFFHLFISTRYNSAPIVHILIKKIWACMTRRALSNDSGPAFLGAIVTEKKIVKEKFFFHLFPSNRYNSAPVVQILIKKILACRTRRALSNDSGPAFPGAILSEKKIVKEKFFFHLFHLNRYNSAPIG</sequence>
<dbReference type="Proteomes" id="UP001607303">
    <property type="component" value="Unassembled WGS sequence"/>
</dbReference>
<gene>
    <name evidence="1" type="ORF">V1477_017780</name>
</gene>
<evidence type="ECO:0000313" key="2">
    <source>
        <dbReference type="Proteomes" id="UP001607303"/>
    </source>
</evidence>
<dbReference type="EMBL" id="JAYRBN010000107">
    <property type="protein sequence ID" value="KAL2726353.1"/>
    <property type="molecule type" value="Genomic_DNA"/>
</dbReference>
<organism evidence="1 2">
    <name type="scientific">Vespula maculifrons</name>
    <name type="common">Eastern yellow jacket</name>
    <name type="synonym">Wasp</name>
    <dbReference type="NCBI Taxonomy" id="7453"/>
    <lineage>
        <taxon>Eukaryota</taxon>
        <taxon>Metazoa</taxon>
        <taxon>Ecdysozoa</taxon>
        <taxon>Arthropoda</taxon>
        <taxon>Hexapoda</taxon>
        <taxon>Insecta</taxon>
        <taxon>Pterygota</taxon>
        <taxon>Neoptera</taxon>
        <taxon>Endopterygota</taxon>
        <taxon>Hymenoptera</taxon>
        <taxon>Apocrita</taxon>
        <taxon>Aculeata</taxon>
        <taxon>Vespoidea</taxon>
        <taxon>Vespidae</taxon>
        <taxon>Vespinae</taxon>
        <taxon>Vespula</taxon>
    </lineage>
</organism>